<name>A0A3N4DQ69_9GAMM</name>
<keyword evidence="5" id="KW-1185">Reference proteome</keyword>
<reference evidence="6" key="2">
    <citation type="submission" date="2018-11" db="EMBL/GenBank/DDBJ databases">
        <title>Shewanella sp. R106.</title>
        <authorList>
            <person name="Hwang Y.J."/>
            <person name="Hwang C.Y."/>
        </authorList>
    </citation>
    <scope>NUCLEOTIDE SEQUENCE [LARGE SCALE GENOMIC DNA]</scope>
    <source>
        <strain evidence="6">R106</strain>
    </source>
</reference>
<evidence type="ECO:0000256" key="1">
    <source>
        <dbReference type="ARBA" id="ARBA00010282"/>
    </source>
</evidence>
<dbReference type="RefSeq" id="WP_101031480.1">
    <property type="nucleotide sequence ID" value="NZ_CP034073.1"/>
</dbReference>
<evidence type="ECO:0000313" key="3">
    <source>
        <dbReference type="EMBL" id="AZG36259.1"/>
    </source>
</evidence>
<dbReference type="AlphaFoldDB" id="A0A3N4DQ69"/>
<proteinExistence type="inferred from homology"/>
<dbReference type="Proteomes" id="UP000273778">
    <property type="component" value="Chromosome"/>
</dbReference>
<reference evidence="3 5" key="1">
    <citation type="submission" date="2018-11" db="EMBL/GenBank/DDBJ databases">
        <title>Shewanella sp. M2.</title>
        <authorList>
            <person name="Hwang Y.J."/>
            <person name="Hwang C.Y."/>
        </authorList>
    </citation>
    <scope>NUCLEOTIDE SEQUENCE [LARGE SCALE GENOMIC DNA]</scope>
    <source>
        <strain evidence="3 5">M2</strain>
    </source>
</reference>
<accession>A0A3N4DQ69</accession>
<protein>
    <submittedName>
        <fullName evidence="4">SufE family protein</fullName>
    </submittedName>
</protein>
<reference evidence="4" key="3">
    <citation type="submission" date="2018-11" db="EMBL/GenBank/DDBJ databases">
        <authorList>
            <person name="Hwang Y.J."/>
            <person name="Hwang C.Y."/>
        </authorList>
    </citation>
    <scope>NUCLEOTIDE SEQUENCE</scope>
    <source>
        <strain evidence="4">R106</strain>
    </source>
</reference>
<dbReference type="OrthoDB" id="9799320at2"/>
<gene>
    <name evidence="4" type="ORF">EGC77_17440</name>
    <name evidence="3" type="ORF">EGC80_16170</name>
</gene>
<dbReference type="Pfam" id="PF02657">
    <property type="entry name" value="SufE"/>
    <property type="match status" value="1"/>
</dbReference>
<dbReference type="Gene3D" id="3.90.1010.10">
    <property type="match status" value="1"/>
</dbReference>
<dbReference type="PANTHER" id="PTHR43597">
    <property type="entry name" value="SULFUR ACCEPTOR PROTEIN CSDE"/>
    <property type="match status" value="1"/>
</dbReference>
<evidence type="ECO:0000313" key="5">
    <source>
        <dbReference type="Proteomes" id="UP000273778"/>
    </source>
</evidence>
<dbReference type="EMBL" id="RKKB01000013">
    <property type="protein sequence ID" value="RPA27356.1"/>
    <property type="molecule type" value="Genomic_DNA"/>
</dbReference>
<evidence type="ECO:0000313" key="4">
    <source>
        <dbReference type="EMBL" id="RPA27356.1"/>
    </source>
</evidence>
<dbReference type="SUPFAM" id="SSF82649">
    <property type="entry name" value="SufE/NifU"/>
    <property type="match status" value="1"/>
</dbReference>
<dbReference type="KEGG" id="spsr:EGC80_16170"/>
<dbReference type="EMBL" id="CP034073">
    <property type="protein sequence ID" value="AZG36259.1"/>
    <property type="molecule type" value="Genomic_DNA"/>
</dbReference>
<dbReference type="PANTHER" id="PTHR43597:SF5">
    <property type="entry name" value="SUFE-LIKE PROTEIN 2, CHLOROPLASTIC"/>
    <property type="match status" value="1"/>
</dbReference>
<comment type="similarity">
    <text evidence="1">Belongs to the SufE family.</text>
</comment>
<evidence type="ECO:0000259" key="2">
    <source>
        <dbReference type="Pfam" id="PF02657"/>
    </source>
</evidence>
<dbReference type="Proteomes" id="UP000278855">
    <property type="component" value="Unassembled WGS sequence"/>
</dbReference>
<feature type="domain" description="Fe-S metabolism associated" evidence="2">
    <location>
        <begin position="25"/>
        <end position="144"/>
    </location>
</feature>
<evidence type="ECO:0000313" key="6">
    <source>
        <dbReference type="Proteomes" id="UP000278855"/>
    </source>
</evidence>
<dbReference type="InterPro" id="IPR003808">
    <property type="entry name" value="Fe-S_metab-assoc_dom"/>
</dbReference>
<organism evidence="4 6">
    <name type="scientific">Shewanella psychromarinicola</name>
    <dbReference type="NCBI Taxonomy" id="2487742"/>
    <lineage>
        <taxon>Bacteria</taxon>
        <taxon>Pseudomonadati</taxon>
        <taxon>Pseudomonadota</taxon>
        <taxon>Gammaproteobacteria</taxon>
        <taxon>Alteromonadales</taxon>
        <taxon>Shewanellaceae</taxon>
        <taxon>Shewanella</taxon>
    </lineage>
</organism>
<sequence length="152" mass="17212">MSTLSIIGLPESPFGSEIKSEDIKEALHFFDDWEERYHYIIDLGKELPSMPVAFRTDENFIVGCQSQVWLVCEYDEINNILLMAVDSEAQIVKGLAAIVLSVFNKRTPQDITGVDIEAFFTEIDLFSHLSAQRGNGLRAMVKKILHLAKKYS</sequence>